<dbReference type="AlphaFoldDB" id="A0A3M7SHY4"/>
<organism evidence="1 2">
    <name type="scientific">Brachionus plicatilis</name>
    <name type="common">Marine rotifer</name>
    <name type="synonym">Brachionus muelleri</name>
    <dbReference type="NCBI Taxonomy" id="10195"/>
    <lineage>
        <taxon>Eukaryota</taxon>
        <taxon>Metazoa</taxon>
        <taxon>Spiralia</taxon>
        <taxon>Gnathifera</taxon>
        <taxon>Rotifera</taxon>
        <taxon>Eurotatoria</taxon>
        <taxon>Monogononta</taxon>
        <taxon>Pseudotrocha</taxon>
        <taxon>Ploima</taxon>
        <taxon>Brachionidae</taxon>
        <taxon>Brachionus</taxon>
    </lineage>
</organism>
<dbReference type="EMBL" id="REGN01001331">
    <property type="protein sequence ID" value="RNA35386.1"/>
    <property type="molecule type" value="Genomic_DNA"/>
</dbReference>
<reference evidence="1 2" key="1">
    <citation type="journal article" date="2018" name="Sci. Rep.">
        <title>Genomic signatures of local adaptation to the degree of environmental predictability in rotifers.</title>
        <authorList>
            <person name="Franch-Gras L."/>
            <person name="Hahn C."/>
            <person name="Garcia-Roger E.M."/>
            <person name="Carmona M.J."/>
            <person name="Serra M."/>
            <person name="Gomez A."/>
        </authorList>
    </citation>
    <scope>NUCLEOTIDE SEQUENCE [LARGE SCALE GENOMIC DNA]</scope>
    <source>
        <strain evidence="1">HYR1</strain>
    </source>
</reference>
<name>A0A3M7SHY4_BRAPC</name>
<protein>
    <submittedName>
        <fullName evidence="1">Uncharacterized protein</fullName>
    </submittedName>
</protein>
<keyword evidence="2" id="KW-1185">Reference proteome</keyword>
<comment type="caution">
    <text evidence="1">The sequence shown here is derived from an EMBL/GenBank/DDBJ whole genome shotgun (WGS) entry which is preliminary data.</text>
</comment>
<accession>A0A3M7SHY4</accession>
<dbReference type="Proteomes" id="UP000276133">
    <property type="component" value="Unassembled WGS sequence"/>
</dbReference>
<gene>
    <name evidence="1" type="ORF">BpHYR1_051857</name>
</gene>
<proteinExistence type="predicted"/>
<evidence type="ECO:0000313" key="2">
    <source>
        <dbReference type="Proteomes" id="UP000276133"/>
    </source>
</evidence>
<evidence type="ECO:0000313" key="1">
    <source>
        <dbReference type="EMBL" id="RNA35386.1"/>
    </source>
</evidence>
<sequence>MSAQVKYFYRFFPIFTKGGFIKSSYCNVFEFGWQTYPTSTFPTKSFNQDNTFIGFKTTKGKLCIGYLTEKYRFKYESKIIGYKS</sequence>